<evidence type="ECO:0008006" key="3">
    <source>
        <dbReference type="Google" id="ProtNLM"/>
    </source>
</evidence>
<evidence type="ECO:0000313" key="2">
    <source>
        <dbReference type="EMBL" id="KFD61771.1"/>
    </source>
</evidence>
<protein>
    <recommendedName>
        <fullName evidence="3">Secreted protein</fullName>
    </recommendedName>
</protein>
<dbReference type="EMBL" id="KL367612">
    <property type="protein sequence ID" value="KFD61771.1"/>
    <property type="molecule type" value="Genomic_DNA"/>
</dbReference>
<name>A0A085MX25_9BILA</name>
<sequence>MNAASWSTLLAFSNGIHLFLRLFNARSLLPSSLWSTAMAAVQRSRVHGTRFSFLPITWRVSNPVEVEQQTANAYSQPALIHASYMCKNSKALHAQV</sequence>
<proteinExistence type="predicted"/>
<evidence type="ECO:0000256" key="1">
    <source>
        <dbReference type="SAM" id="SignalP"/>
    </source>
</evidence>
<accession>A0A085MX25</accession>
<gene>
    <name evidence="2" type="ORF">M514_26067</name>
</gene>
<dbReference type="Proteomes" id="UP000030758">
    <property type="component" value="Unassembled WGS sequence"/>
</dbReference>
<organism evidence="2">
    <name type="scientific">Trichuris suis</name>
    <name type="common">pig whipworm</name>
    <dbReference type="NCBI Taxonomy" id="68888"/>
    <lineage>
        <taxon>Eukaryota</taxon>
        <taxon>Metazoa</taxon>
        <taxon>Ecdysozoa</taxon>
        <taxon>Nematoda</taxon>
        <taxon>Enoplea</taxon>
        <taxon>Dorylaimia</taxon>
        <taxon>Trichinellida</taxon>
        <taxon>Trichuridae</taxon>
        <taxon>Trichuris</taxon>
    </lineage>
</organism>
<feature type="chain" id="PRO_5001795482" description="Secreted protein" evidence="1">
    <location>
        <begin position="19"/>
        <end position="96"/>
    </location>
</feature>
<feature type="signal peptide" evidence="1">
    <location>
        <begin position="1"/>
        <end position="18"/>
    </location>
</feature>
<dbReference type="AlphaFoldDB" id="A0A085MX25"/>
<keyword evidence="1" id="KW-0732">Signal</keyword>
<reference evidence="2" key="1">
    <citation type="journal article" date="2014" name="Nat. Genet.">
        <title>Genome and transcriptome of the porcine whipworm Trichuris suis.</title>
        <authorList>
            <person name="Jex A.R."/>
            <person name="Nejsum P."/>
            <person name="Schwarz E.M."/>
            <person name="Hu L."/>
            <person name="Young N.D."/>
            <person name="Hall R.S."/>
            <person name="Korhonen P.K."/>
            <person name="Liao S."/>
            <person name="Thamsborg S."/>
            <person name="Xia J."/>
            <person name="Xu P."/>
            <person name="Wang S."/>
            <person name="Scheerlinck J.P."/>
            <person name="Hofmann A."/>
            <person name="Sternberg P.W."/>
            <person name="Wang J."/>
            <person name="Gasser R.B."/>
        </authorList>
    </citation>
    <scope>NUCLEOTIDE SEQUENCE [LARGE SCALE GENOMIC DNA]</scope>
    <source>
        <strain evidence="2">DCEP-RM93F</strain>
    </source>
</reference>